<evidence type="ECO:0000313" key="1">
    <source>
        <dbReference type="EMBL" id="VDM72805.1"/>
    </source>
</evidence>
<keyword evidence="2" id="KW-1185">Reference proteome</keyword>
<dbReference type="AlphaFoldDB" id="A0A3P7KQD1"/>
<dbReference type="Proteomes" id="UP000270094">
    <property type="component" value="Unassembled WGS sequence"/>
</dbReference>
<evidence type="ECO:0000313" key="2">
    <source>
        <dbReference type="Proteomes" id="UP000270094"/>
    </source>
</evidence>
<gene>
    <name evidence="1" type="ORF">SVUK_LOCUS7803</name>
</gene>
<name>A0A3P7KQD1_STRVU</name>
<accession>A0A3P7KQD1</accession>
<sequence>ETTSSIVCYSFEGGRQKAFRPAVASIQSGEFNGITTNMADFDKKQGERTKSYRPAVAALQSGEFAGTTTNRADFDEKKVRFHVLLLIKSRLMLRGYA</sequence>
<organism evidence="1 2">
    <name type="scientific">Strongylus vulgaris</name>
    <name type="common">Blood worm</name>
    <dbReference type="NCBI Taxonomy" id="40348"/>
    <lineage>
        <taxon>Eukaryota</taxon>
        <taxon>Metazoa</taxon>
        <taxon>Ecdysozoa</taxon>
        <taxon>Nematoda</taxon>
        <taxon>Chromadorea</taxon>
        <taxon>Rhabditida</taxon>
        <taxon>Rhabditina</taxon>
        <taxon>Rhabditomorpha</taxon>
        <taxon>Strongyloidea</taxon>
        <taxon>Strongylidae</taxon>
        <taxon>Strongylus</taxon>
    </lineage>
</organism>
<dbReference type="OrthoDB" id="365640at2759"/>
<dbReference type="EMBL" id="UYYB01027339">
    <property type="protein sequence ID" value="VDM72805.1"/>
    <property type="molecule type" value="Genomic_DNA"/>
</dbReference>
<proteinExistence type="predicted"/>
<reference evidence="1 2" key="1">
    <citation type="submission" date="2018-11" db="EMBL/GenBank/DDBJ databases">
        <authorList>
            <consortium name="Pathogen Informatics"/>
        </authorList>
    </citation>
    <scope>NUCLEOTIDE SEQUENCE [LARGE SCALE GENOMIC DNA]</scope>
</reference>
<feature type="non-terminal residue" evidence="1">
    <location>
        <position position="1"/>
    </location>
</feature>
<protein>
    <submittedName>
        <fullName evidence="1">Uncharacterized protein</fullName>
    </submittedName>
</protein>